<evidence type="ECO:0000313" key="7">
    <source>
        <dbReference type="EMBL" id="KXA92572.1"/>
    </source>
</evidence>
<reference evidence="7 8" key="1">
    <citation type="journal article" date="2016" name="Sci. Rep.">
        <title>Metabolic traits of an uncultured archaeal lineage -MSBL1- from brine pools of the Red Sea.</title>
        <authorList>
            <person name="Mwirichia R."/>
            <person name="Alam I."/>
            <person name="Rashid M."/>
            <person name="Vinu M."/>
            <person name="Ba-Alawi W."/>
            <person name="Anthony Kamau A."/>
            <person name="Kamanda Ngugi D."/>
            <person name="Goker M."/>
            <person name="Klenk H.P."/>
            <person name="Bajic V."/>
            <person name="Stingl U."/>
        </authorList>
    </citation>
    <scope>NUCLEOTIDE SEQUENCE [LARGE SCALE GENOMIC DNA]</scope>
    <source>
        <strain evidence="7">SCGC-AAA259E17</strain>
    </source>
</reference>
<dbReference type="PANTHER" id="PTHR43673:SF2">
    <property type="entry name" value="NITROREDUCTASE"/>
    <property type="match status" value="1"/>
</dbReference>
<dbReference type="InterPro" id="IPR000415">
    <property type="entry name" value="Nitroreductase-like"/>
</dbReference>
<keyword evidence="4" id="KW-0288">FMN</keyword>
<dbReference type="InterPro" id="IPR029478">
    <property type="entry name" value="TM1586_NiRdase"/>
</dbReference>
<dbReference type="GO" id="GO:0016491">
    <property type="term" value="F:oxidoreductase activity"/>
    <property type="evidence" value="ECO:0007669"/>
    <property type="project" value="UniProtKB-KW"/>
</dbReference>
<evidence type="ECO:0000259" key="6">
    <source>
        <dbReference type="Pfam" id="PF14512"/>
    </source>
</evidence>
<dbReference type="Pfam" id="PF14512">
    <property type="entry name" value="TM1586_NiRdase"/>
    <property type="match status" value="1"/>
</dbReference>
<protein>
    <recommendedName>
        <fullName evidence="6">Putative nitroreductase TM1586 domain-containing protein</fullName>
    </recommendedName>
</protein>
<dbReference type="PANTHER" id="PTHR43673">
    <property type="entry name" value="NAD(P)H NITROREDUCTASE YDGI-RELATED"/>
    <property type="match status" value="1"/>
</dbReference>
<evidence type="ECO:0000256" key="5">
    <source>
        <dbReference type="ARBA" id="ARBA00023002"/>
    </source>
</evidence>
<keyword evidence="5" id="KW-0560">Oxidoreductase</keyword>
<evidence type="ECO:0000313" key="8">
    <source>
        <dbReference type="Proteomes" id="UP000070373"/>
    </source>
</evidence>
<organism evidence="7 8">
    <name type="scientific">candidate division MSBL1 archaeon SCGC-AAA259E17</name>
    <dbReference type="NCBI Taxonomy" id="1698263"/>
    <lineage>
        <taxon>Archaea</taxon>
        <taxon>Methanobacteriati</taxon>
        <taxon>Methanobacteriota</taxon>
        <taxon>candidate division MSBL1</taxon>
    </lineage>
</organism>
<comment type="caution">
    <text evidence="7">The sequence shown here is derived from an EMBL/GenBank/DDBJ whole genome shotgun (WGS) entry which is preliminary data.</text>
</comment>
<comment type="similarity">
    <text evidence="2">Belongs to the nitroreductase family.</text>
</comment>
<dbReference type="Gene3D" id="3.40.109.10">
    <property type="entry name" value="NADH Oxidase"/>
    <property type="match status" value="1"/>
</dbReference>
<evidence type="ECO:0000256" key="3">
    <source>
        <dbReference type="ARBA" id="ARBA00022630"/>
    </source>
</evidence>
<keyword evidence="3" id="KW-0285">Flavoprotein</keyword>
<gene>
    <name evidence="7" type="ORF">AKJ64_02785</name>
</gene>
<sequence length="168" mass="18890">MKLFEAIEKRRSVRDFEKTDILINDLKRIVDAGRVAPSGSNIQPREFIIITDSEKLRKLSKAQDTVTEVSAAIAVVCDPEESDWWVEDMAASVENMLLATVALGYDSVWIEGTLLDVEDWAKDVLDVPEDKRLVTILPIGKAASEGTRARKKPLDEVTHYNRYGNKSE</sequence>
<proteinExistence type="inferred from homology"/>
<evidence type="ECO:0000256" key="4">
    <source>
        <dbReference type="ARBA" id="ARBA00022643"/>
    </source>
</evidence>
<dbReference type="AlphaFoldDB" id="A0A133UEH5"/>
<evidence type="ECO:0000256" key="1">
    <source>
        <dbReference type="ARBA" id="ARBA00001917"/>
    </source>
</evidence>
<comment type="cofactor">
    <cofactor evidence="1">
        <name>FMN</name>
        <dbReference type="ChEBI" id="CHEBI:58210"/>
    </cofactor>
</comment>
<feature type="domain" description="Putative nitroreductase TM1586" evidence="6">
    <location>
        <begin position="2"/>
        <end position="162"/>
    </location>
</feature>
<evidence type="ECO:0000256" key="2">
    <source>
        <dbReference type="ARBA" id="ARBA00007118"/>
    </source>
</evidence>
<name>A0A133UEH5_9EURY</name>
<dbReference type="SUPFAM" id="SSF55469">
    <property type="entry name" value="FMN-dependent nitroreductase-like"/>
    <property type="match status" value="1"/>
</dbReference>
<accession>A0A133UEH5</accession>
<keyword evidence="8" id="KW-1185">Reference proteome</keyword>
<dbReference type="Proteomes" id="UP000070373">
    <property type="component" value="Unassembled WGS sequence"/>
</dbReference>
<dbReference type="EMBL" id="LHXN01000043">
    <property type="protein sequence ID" value="KXA92572.1"/>
    <property type="molecule type" value="Genomic_DNA"/>
</dbReference>